<protein>
    <submittedName>
        <fullName evidence="1">Uncharacterized protein</fullName>
    </submittedName>
</protein>
<reference evidence="2" key="2">
    <citation type="submission" date="2014-09" db="EMBL/GenBank/DDBJ databases">
        <authorList>
            <consortium name="NBRP consortium"/>
            <person name="Sawabe T."/>
            <person name="Meirelles P."/>
            <person name="Nakanishi M."/>
            <person name="Sayaka M."/>
            <person name="Hattori M."/>
            <person name="Ohkuma M."/>
        </authorList>
    </citation>
    <scope>NUCLEOTIDE SEQUENCE [LARGE SCALE GENOMIC DNA]</scope>
    <source>
        <strain evidence="2">JCM 19239</strain>
    </source>
</reference>
<gene>
    <name evidence="1" type="ORF">JCM19239_3198</name>
</gene>
<dbReference type="EMBL" id="BBMS01000045">
    <property type="protein sequence ID" value="GAL28521.1"/>
    <property type="molecule type" value="Genomic_DNA"/>
</dbReference>
<comment type="caution">
    <text evidence="1">The sequence shown here is derived from an EMBL/GenBank/DDBJ whole genome shotgun (WGS) entry which is preliminary data.</text>
</comment>
<organism evidence="1 2">
    <name type="scientific">Vibrio variabilis</name>
    <dbReference type="NCBI Taxonomy" id="990271"/>
    <lineage>
        <taxon>Bacteria</taxon>
        <taxon>Pseudomonadati</taxon>
        <taxon>Pseudomonadota</taxon>
        <taxon>Gammaproteobacteria</taxon>
        <taxon>Vibrionales</taxon>
        <taxon>Vibrionaceae</taxon>
        <taxon>Vibrio</taxon>
    </lineage>
</organism>
<keyword evidence="2" id="KW-1185">Reference proteome</keyword>
<accession>A0ABQ0JIC2</accession>
<name>A0ABQ0JIC2_9VIBR</name>
<dbReference type="Proteomes" id="UP000029223">
    <property type="component" value="Unassembled WGS sequence"/>
</dbReference>
<reference evidence="2" key="1">
    <citation type="submission" date="2014-09" db="EMBL/GenBank/DDBJ databases">
        <title>Vibrio variabilis JCM 19239. (C206) whole genome shotgun sequence.</title>
        <authorList>
            <person name="Sawabe T."/>
            <person name="Meirelles P."/>
            <person name="Nakanishi M."/>
            <person name="Sayaka M."/>
            <person name="Hattori M."/>
            <person name="Ohkuma M."/>
        </authorList>
    </citation>
    <scope>NUCLEOTIDE SEQUENCE [LARGE SCALE GENOMIC DNA]</scope>
    <source>
        <strain evidence="2">JCM 19239</strain>
    </source>
</reference>
<proteinExistence type="predicted"/>
<evidence type="ECO:0000313" key="1">
    <source>
        <dbReference type="EMBL" id="GAL28521.1"/>
    </source>
</evidence>
<sequence>MHLDFGIATENAMNDEQIFESTQIATGIQGDSQKGEKGSIYIAVFDSVGAFPRWRALAQGPTDQRVKDSAEREELKNLIGSMLDDLPPR</sequence>
<evidence type="ECO:0000313" key="2">
    <source>
        <dbReference type="Proteomes" id="UP000029223"/>
    </source>
</evidence>